<evidence type="ECO:0000256" key="12">
    <source>
        <dbReference type="SAM" id="Phobius"/>
    </source>
</evidence>
<sequence length="287" mass="32633">MIQDLYLRRLNHNISSPLPAFPRHLVPIFSTSKYFLTEHFDFDTYQPHTAGSIPKKRTREPRERRVERADVATSLSDRTIITSQSYLSYSSSKNCFLCGIMVSSAALILNKLRRLRSCFAFFCFVGIALSSYAFYVETKKEHDDSYVAMCDINEFMSCTKVFSSKYGKGFGLLQYVLDEDSPLIQPNPVYGAIFYGLVLLLGLGNYLFLARVQMLLCIMANLGSVYLGYILYFVLENICVVCISTYFVNFVLLIVTFLRISKLKQLSLETGGPILQTGGFNKTKKRV</sequence>
<feature type="transmembrane region" description="Helical" evidence="12">
    <location>
        <begin position="189"/>
        <end position="208"/>
    </location>
</feature>
<dbReference type="CDD" id="cd12917">
    <property type="entry name" value="VKOR_euk"/>
    <property type="match status" value="1"/>
</dbReference>
<dbReference type="SMART" id="SM00756">
    <property type="entry name" value="VKc"/>
    <property type="match status" value="1"/>
</dbReference>
<dbReference type="InterPro" id="IPR042406">
    <property type="entry name" value="VKORC1/VKORC1L1"/>
</dbReference>
<dbReference type="GO" id="GO:0047057">
    <property type="term" value="F:vitamin-K-epoxide reductase (warfarin-sensitive) activity"/>
    <property type="evidence" value="ECO:0007669"/>
    <property type="project" value="UniProtKB-EC"/>
</dbReference>
<protein>
    <recommendedName>
        <fullName evidence="3">vitamin-K-epoxide reductase (warfarin-sensitive)</fullName>
        <ecNumber evidence="3">1.17.4.4</ecNumber>
    </recommendedName>
</protein>
<comment type="subcellular location">
    <subcellularLocation>
        <location evidence="1">Endoplasmic reticulum membrane</location>
        <topology evidence="1">Multi-pass membrane protein</topology>
    </subcellularLocation>
</comment>
<keyword evidence="7 12" id="KW-1133">Transmembrane helix</keyword>
<keyword evidence="4 12" id="KW-0812">Transmembrane</keyword>
<organism evidence="14">
    <name type="scientific">Daphnia magna</name>
    <dbReference type="NCBI Taxonomy" id="35525"/>
    <lineage>
        <taxon>Eukaryota</taxon>
        <taxon>Metazoa</taxon>
        <taxon>Ecdysozoa</taxon>
        <taxon>Arthropoda</taxon>
        <taxon>Crustacea</taxon>
        <taxon>Branchiopoda</taxon>
        <taxon>Diplostraca</taxon>
        <taxon>Cladocera</taxon>
        <taxon>Anomopoda</taxon>
        <taxon>Daphniidae</taxon>
        <taxon>Daphnia</taxon>
    </lineage>
</organism>
<evidence type="ECO:0000256" key="3">
    <source>
        <dbReference type="ARBA" id="ARBA00012278"/>
    </source>
</evidence>
<keyword evidence="9 12" id="KW-0472">Membrane</keyword>
<keyword evidence="11" id="KW-0676">Redox-active center</keyword>
<dbReference type="OrthoDB" id="17010at2759"/>
<dbReference type="Gene3D" id="1.20.1440.130">
    <property type="entry name" value="VKOR domain"/>
    <property type="match status" value="1"/>
</dbReference>
<dbReference type="InterPro" id="IPR012932">
    <property type="entry name" value="VKOR"/>
</dbReference>
<keyword evidence="16" id="KW-1185">Reference proteome</keyword>
<feature type="domain" description="Vitamin K epoxide reductase" evidence="13">
    <location>
        <begin position="112"/>
        <end position="260"/>
    </location>
</feature>
<dbReference type="Pfam" id="PF07884">
    <property type="entry name" value="VKOR"/>
    <property type="match status" value="1"/>
</dbReference>
<evidence type="ECO:0000259" key="13">
    <source>
        <dbReference type="SMART" id="SM00756"/>
    </source>
</evidence>
<evidence type="ECO:0000256" key="1">
    <source>
        <dbReference type="ARBA" id="ARBA00004477"/>
    </source>
</evidence>
<proteinExistence type="inferred from homology"/>
<feature type="transmembrane region" description="Helical" evidence="12">
    <location>
        <begin position="118"/>
        <end position="136"/>
    </location>
</feature>
<evidence type="ECO:0000313" key="16">
    <source>
        <dbReference type="Proteomes" id="UP000076858"/>
    </source>
</evidence>
<reference evidence="14" key="2">
    <citation type="submission" date="2015-10" db="EMBL/GenBank/DDBJ databases">
        <authorList>
            <person name="Gilbert D.G."/>
        </authorList>
    </citation>
    <scope>NUCLEOTIDE SEQUENCE</scope>
</reference>
<name>A0A0P5AC32_9CRUS</name>
<dbReference type="PANTHER" id="PTHR14519">
    <property type="entry name" value="VITAMIN K EPOXIDE REDUCTASE COMPLEX, SUBUNIT 1"/>
    <property type="match status" value="1"/>
</dbReference>
<dbReference type="PANTHER" id="PTHR14519:SF8">
    <property type="entry name" value="VITAMIN K EPOXIDE REDUCTASE COMPLEX SUBUNIT 1"/>
    <property type="match status" value="1"/>
</dbReference>
<gene>
    <name evidence="15" type="ORF">APZ42_019828</name>
</gene>
<evidence type="ECO:0000256" key="11">
    <source>
        <dbReference type="ARBA" id="ARBA00023284"/>
    </source>
</evidence>
<keyword evidence="5" id="KW-0874">Quinone</keyword>
<evidence type="ECO:0000256" key="4">
    <source>
        <dbReference type="ARBA" id="ARBA00022692"/>
    </source>
</evidence>
<dbReference type="EMBL" id="LRGB01000944">
    <property type="protein sequence ID" value="KZS14479.1"/>
    <property type="molecule type" value="Genomic_DNA"/>
</dbReference>
<accession>A0A0P5AC32</accession>
<keyword evidence="6" id="KW-0256">Endoplasmic reticulum</keyword>
<evidence type="ECO:0000256" key="8">
    <source>
        <dbReference type="ARBA" id="ARBA00023002"/>
    </source>
</evidence>
<dbReference type="FunFam" id="1.20.1440.130:FF:000001">
    <property type="entry name" value="Vitamin K epoxide reductase complex subunit 1-like 1"/>
    <property type="match status" value="1"/>
</dbReference>
<dbReference type="EMBL" id="GDIP01202054">
    <property type="protein sequence ID" value="JAJ21348.1"/>
    <property type="molecule type" value="Transcribed_RNA"/>
</dbReference>
<evidence type="ECO:0000256" key="5">
    <source>
        <dbReference type="ARBA" id="ARBA00022719"/>
    </source>
</evidence>
<comment type="similarity">
    <text evidence="2">Belongs to the VKOR family.</text>
</comment>
<dbReference type="InterPro" id="IPR038354">
    <property type="entry name" value="VKOR_sf"/>
</dbReference>
<evidence type="ECO:0000256" key="6">
    <source>
        <dbReference type="ARBA" id="ARBA00022824"/>
    </source>
</evidence>
<evidence type="ECO:0000256" key="10">
    <source>
        <dbReference type="ARBA" id="ARBA00023157"/>
    </source>
</evidence>
<dbReference type="GO" id="GO:0005789">
    <property type="term" value="C:endoplasmic reticulum membrane"/>
    <property type="evidence" value="ECO:0007669"/>
    <property type="project" value="UniProtKB-SubCell"/>
</dbReference>
<dbReference type="AlphaFoldDB" id="A0A0P5AC32"/>
<reference evidence="14" key="1">
    <citation type="submission" date="2015-10" db="EMBL/GenBank/DDBJ databases">
        <title>Daphnia magna gene sets from two clonal populations assembled and annotated with EvidentialGene.</title>
        <authorList>
            <person name="Gilbert D."/>
            <person name="Podicheti R."/>
            <person name="Orsini L."/>
            <person name="Colbourne J."/>
            <person name="Pfrender M."/>
        </authorList>
    </citation>
    <scope>NUCLEOTIDE SEQUENCE</scope>
</reference>
<evidence type="ECO:0000313" key="14">
    <source>
        <dbReference type="EMBL" id="JAJ21348.1"/>
    </source>
</evidence>
<dbReference type="STRING" id="35525.A0A0P5AC32"/>
<dbReference type="EC" id="1.17.4.4" evidence="3"/>
<dbReference type="Proteomes" id="UP000076858">
    <property type="component" value="Unassembled WGS sequence"/>
</dbReference>
<evidence type="ECO:0000256" key="2">
    <source>
        <dbReference type="ARBA" id="ARBA00006214"/>
    </source>
</evidence>
<reference evidence="15 16" key="3">
    <citation type="submission" date="2016-03" db="EMBL/GenBank/DDBJ databases">
        <title>EvidentialGene: Evidence-directed Construction of Genes on Genomes.</title>
        <authorList>
            <person name="Gilbert D.G."/>
            <person name="Choi J.-H."/>
            <person name="Mockaitis K."/>
            <person name="Colbourne J."/>
            <person name="Pfrender M."/>
        </authorList>
    </citation>
    <scope>NUCLEOTIDE SEQUENCE [LARGE SCALE GENOMIC DNA]</scope>
    <source>
        <strain evidence="15 16">Xinb3</strain>
        <tissue evidence="15">Complete organism</tissue>
    </source>
</reference>
<evidence type="ECO:0000256" key="9">
    <source>
        <dbReference type="ARBA" id="ARBA00023136"/>
    </source>
</evidence>
<feature type="transmembrane region" description="Helical" evidence="12">
    <location>
        <begin position="238"/>
        <end position="258"/>
    </location>
</feature>
<keyword evidence="10" id="KW-1015">Disulfide bond</keyword>
<evidence type="ECO:0000313" key="15">
    <source>
        <dbReference type="EMBL" id="KZS14479.1"/>
    </source>
</evidence>
<dbReference type="GO" id="GO:0042373">
    <property type="term" value="P:vitamin K metabolic process"/>
    <property type="evidence" value="ECO:0007669"/>
    <property type="project" value="InterPro"/>
</dbReference>
<evidence type="ECO:0000256" key="7">
    <source>
        <dbReference type="ARBA" id="ARBA00022989"/>
    </source>
</evidence>
<dbReference type="GO" id="GO:0048038">
    <property type="term" value="F:quinone binding"/>
    <property type="evidence" value="ECO:0007669"/>
    <property type="project" value="UniProtKB-KW"/>
</dbReference>
<keyword evidence="8" id="KW-0560">Oxidoreductase</keyword>
<feature type="transmembrane region" description="Helical" evidence="12">
    <location>
        <begin position="215"/>
        <end position="232"/>
    </location>
</feature>